<dbReference type="AlphaFoldDB" id="A0A0E9QS94"/>
<accession>A0A0E9QS94</accession>
<proteinExistence type="predicted"/>
<reference evidence="1" key="1">
    <citation type="submission" date="2014-11" db="EMBL/GenBank/DDBJ databases">
        <authorList>
            <person name="Amaro Gonzalez C."/>
        </authorList>
    </citation>
    <scope>NUCLEOTIDE SEQUENCE</scope>
</reference>
<dbReference type="EMBL" id="GBXM01089599">
    <property type="protein sequence ID" value="JAH18978.1"/>
    <property type="molecule type" value="Transcribed_RNA"/>
</dbReference>
<organism evidence="1">
    <name type="scientific">Anguilla anguilla</name>
    <name type="common">European freshwater eel</name>
    <name type="synonym">Muraena anguilla</name>
    <dbReference type="NCBI Taxonomy" id="7936"/>
    <lineage>
        <taxon>Eukaryota</taxon>
        <taxon>Metazoa</taxon>
        <taxon>Chordata</taxon>
        <taxon>Craniata</taxon>
        <taxon>Vertebrata</taxon>
        <taxon>Euteleostomi</taxon>
        <taxon>Actinopterygii</taxon>
        <taxon>Neopterygii</taxon>
        <taxon>Teleostei</taxon>
        <taxon>Anguilliformes</taxon>
        <taxon>Anguillidae</taxon>
        <taxon>Anguilla</taxon>
    </lineage>
</organism>
<sequence>MASMGSGSLSTSLFLFVISAAFLLKGKIEILLYNTSEFRLFFVGYLWPINRIRSGGLKLDALASADAIEPNKLT</sequence>
<reference evidence="1" key="2">
    <citation type="journal article" date="2015" name="Fish Shellfish Immunol.">
        <title>Early steps in the European eel (Anguilla anguilla)-Vibrio vulnificus interaction in the gills: Role of the RtxA13 toxin.</title>
        <authorList>
            <person name="Callol A."/>
            <person name="Pajuelo D."/>
            <person name="Ebbesson L."/>
            <person name="Teles M."/>
            <person name="MacKenzie S."/>
            <person name="Amaro C."/>
        </authorList>
    </citation>
    <scope>NUCLEOTIDE SEQUENCE</scope>
</reference>
<name>A0A0E9QS94_ANGAN</name>
<evidence type="ECO:0000313" key="1">
    <source>
        <dbReference type="EMBL" id="JAH18978.1"/>
    </source>
</evidence>
<protein>
    <submittedName>
        <fullName evidence="1">Uncharacterized protein</fullName>
    </submittedName>
</protein>